<dbReference type="Pfam" id="PF00072">
    <property type="entry name" value="Response_reg"/>
    <property type="match status" value="1"/>
</dbReference>
<evidence type="ECO:0000256" key="2">
    <source>
        <dbReference type="ARBA" id="ARBA00023125"/>
    </source>
</evidence>
<dbReference type="Gene3D" id="3.40.50.2300">
    <property type="match status" value="1"/>
</dbReference>
<feature type="coiled-coil region" evidence="5">
    <location>
        <begin position="108"/>
        <end position="135"/>
    </location>
</feature>
<comment type="caution">
    <text evidence="8">The sequence shown here is derived from an EMBL/GenBank/DDBJ whole genome shotgun (WGS) entry which is preliminary data.</text>
</comment>
<dbReference type="Proteomes" id="UP001596233">
    <property type="component" value="Unassembled WGS sequence"/>
</dbReference>
<dbReference type="InterPro" id="IPR041522">
    <property type="entry name" value="CdaR_GGDEF"/>
</dbReference>
<keyword evidence="1" id="KW-0805">Transcription regulation</keyword>
<sequence>MLNILIVDDEQLEREGMRAIIQRGFPEVTVELAKHGKAAVELVPVFKPDLIIMDIKMPIMNGLEAIELISAQHPYIRYIMVTAYDTFEYARQAIQLGVKDYILKPSKIAEIQATVGRVLEQIKQEKQERERQEAVRSNWHKIMPVVEADIVTQLLFDHVHEVHLDEMISLLGETFSWNQDVFVLVIRIQAHQLPDRLYAAVKLKFRAMGNGWVGAMSGGCLPIIGFLEHNRSFRAQAACIIRELMTVADLHTHATSFSIGVGNPRSSLEQVRHSYQEALLAAAAGSEAGYYEDIVAMGDKGLVKLWSKQHEKNMLDQLRLGKWEDVIRSIMTLIDQFEAAGMSVHQAQQHMLEGMWGLFYGLSEFGVETELPFYPFQIHSYNELRIESERMLLRMKQDTERYRAKLQPDLMHSIKTFIIENAHRELSLELISKEIGLSPFYISKLFKEHFGMGYIDFLTECRIEKAKKLIGLPTYSLKEIAYEVGFNDPNYFSKVFKKVCGMSPKEYRKVLHGVQQ</sequence>
<dbReference type="PANTHER" id="PTHR43280:SF2">
    <property type="entry name" value="HTH-TYPE TRANSCRIPTIONAL REGULATOR EXSA"/>
    <property type="match status" value="1"/>
</dbReference>
<dbReference type="InterPro" id="IPR018062">
    <property type="entry name" value="HTH_AraC-typ_CS"/>
</dbReference>
<gene>
    <name evidence="8" type="ORF">ACFP56_18350</name>
</gene>
<reference evidence="9" key="1">
    <citation type="journal article" date="2019" name="Int. J. Syst. Evol. Microbiol.">
        <title>The Global Catalogue of Microorganisms (GCM) 10K type strain sequencing project: providing services to taxonomists for standard genome sequencing and annotation.</title>
        <authorList>
            <consortium name="The Broad Institute Genomics Platform"/>
            <consortium name="The Broad Institute Genome Sequencing Center for Infectious Disease"/>
            <person name="Wu L."/>
            <person name="Ma J."/>
        </authorList>
    </citation>
    <scope>NUCLEOTIDE SEQUENCE [LARGE SCALE GENOMIC DNA]</scope>
    <source>
        <strain evidence="9">PCU 280</strain>
    </source>
</reference>
<dbReference type="EMBL" id="JBHSTE010000007">
    <property type="protein sequence ID" value="MFC6334595.1"/>
    <property type="molecule type" value="Genomic_DNA"/>
</dbReference>
<feature type="modified residue" description="4-aspartylphosphate" evidence="4">
    <location>
        <position position="54"/>
    </location>
</feature>
<name>A0ABW1VAR9_9BACL</name>
<feature type="domain" description="HTH araC/xylS-type" evidence="6">
    <location>
        <begin position="412"/>
        <end position="510"/>
    </location>
</feature>
<evidence type="ECO:0000259" key="7">
    <source>
        <dbReference type="PROSITE" id="PS50110"/>
    </source>
</evidence>
<dbReference type="PANTHER" id="PTHR43280">
    <property type="entry name" value="ARAC-FAMILY TRANSCRIPTIONAL REGULATOR"/>
    <property type="match status" value="1"/>
</dbReference>
<keyword evidence="4" id="KW-0597">Phosphoprotein</keyword>
<evidence type="ECO:0000256" key="1">
    <source>
        <dbReference type="ARBA" id="ARBA00023015"/>
    </source>
</evidence>
<dbReference type="SMART" id="SM00342">
    <property type="entry name" value="HTH_ARAC"/>
    <property type="match status" value="1"/>
</dbReference>
<organism evidence="8 9">
    <name type="scientific">Paenibacillus septentrionalis</name>
    <dbReference type="NCBI Taxonomy" id="429342"/>
    <lineage>
        <taxon>Bacteria</taxon>
        <taxon>Bacillati</taxon>
        <taxon>Bacillota</taxon>
        <taxon>Bacilli</taxon>
        <taxon>Bacillales</taxon>
        <taxon>Paenibacillaceae</taxon>
        <taxon>Paenibacillus</taxon>
    </lineage>
</organism>
<dbReference type="Pfam" id="PF17853">
    <property type="entry name" value="GGDEF_2"/>
    <property type="match status" value="1"/>
</dbReference>
<evidence type="ECO:0000313" key="8">
    <source>
        <dbReference type="EMBL" id="MFC6334595.1"/>
    </source>
</evidence>
<dbReference type="SUPFAM" id="SSF46689">
    <property type="entry name" value="Homeodomain-like"/>
    <property type="match status" value="2"/>
</dbReference>
<dbReference type="SMART" id="SM00448">
    <property type="entry name" value="REC"/>
    <property type="match status" value="1"/>
</dbReference>
<dbReference type="InterPro" id="IPR018060">
    <property type="entry name" value="HTH_AraC"/>
</dbReference>
<dbReference type="PROSITE" id="PS50110">
    <property type="entry name" value="RESPONSE_REGULATORY"/>
    <property type="match status" value="1"/>
</dbReference>
<dbReference type="InterPro" id="IPR009057">
    <property type="entry name" value="Homeodomain-like_sf"/>
</dbReference>
<dbReference type="RefSeq" id="WP_379237293.1">
    <property type="nucleotide sequence ID" value="NZ_JBHSTE010000007.1"/>
</dbReference>
<dbReference type="SUPFAM" id="SSF52172">
    <property type="entry name" value="CheY-like"/>
    <property type="match status" value="1"/>
</dbReference>
<dbReference type="Pfam" id="PF12833">
    <property type="entry name" value="HTH_18"/>
    <property type="match status" value="1"/>
</dbReference>
<keyword evidence="2" id="KW-0238">DNA-binding</keyword>
<dbReference type="InterPro" id="IPR020449">
    <property type="entry name" value="Tscrpt_reg_AraC-type_HTH"/>
</dbReference>
<proteinExistence type="predicted"/>
<dbReference type="CDD" id="cd17536">
    <property type="entry name" value="REC_YesN-like"/>
    <property type="match status" value="1"/>
</dbReference>
<protein>
    <submittedName>
        <fullName evidence="8">Response regulator</fullName>
    </submittedName>
</protein>
<feature type="domain" description="Response regulatory" evidence="7">
    <location>
        <begin position="3"/>
        <end position="119"/>
    </location>
</feature>
<keyword evidence="3" id="KW-0804">Transcription</keyword>
<accession>A0ABW1VAR9</accession>
<evidence type="ECO:0000313" key="9">
    <source>
        <dbReference type="Proteomes" id="UP001596233"/>
    </source>
</evidence>
<evidence type="ECO:0000256" key="3">
    <source>
        <dbReference type="ARBA" id="ARBA00023163"/>
    </source>
</evidence>
<evidence type="ECO:0000259" key="6">
    <source>
        <dbReference type="PROSITE" id="PS01124"/>
    </source>
</evidence>
<evidence type="ECO:0000256" key="4">
    <source>
        <dbReference type="PROSITE-ProRule" id="PRU00169"/>
    </source>
</evidence>
<dbReference type="Gene3D" id="1.10.10.60">
    <property type="entry name" value="Homeodomain-like"/>
    <property type="match status" value="2"/>
</dbReference>
<dbReference type="InterPro" id="IPR001789">
    <property type="entry name" value="Sig_transdc_resp-reg_receiver"/>
</dbReference>
<evidence type="ECO:0000256" key="5">
    <source>
        <dbReference type="SAM" id="Coils"/>
    </source>
</evidence>
<dbReference type="PROSITE" id="PS01124">
    <property type="entry name" value="HTH_ARAC_FAMILY_2"/>
    <property type="match status" value="1"/>
</dbReference>
<keyword evidence="9" id="KW-1185">Reference proteome</keyword>
<dbReference type="InterPro" id="IPR011006">
    <property type="entry name" value="CheY-like_superfamily"/>
</dbReference>
<dbReference type="PRINTS" id="PR00032">
    <property type="entry name" value="HTHARAC"/>
</dbReference>
<dbReference type="PROSITE" id="PS00041">
    <property type="entry name" value="HTH_ARAC_FAMILY_1"/>
    <property type="match status" value="1"/>
</dbReference>
<keyword evidence="5" id="KW-0175">Coiled coil</keyword>